<keyword evidence="2" id="KW-1185">Reference proteome</keyword>
<protein>
    <submittedName>
        <fullName evidence="1">Uncharacterized protein</fullName>
    </submittedName>
</protein>
<evidence type="ECO:0000313" key="2">
    <source>
        <dbReference type="Proteomes" id="UP001163324"/>
    </source>
</evidence>
<proteinExistence type="predicted"/>
<accession>A0ACC0V0V8</accession>
<evidence type="ECO:0000313" key="1">
    <source>
        <dbReference type="EMBL" id="KAI9899785.1"/>
    </source>
</evidence>
<comment type="caution">
    <text evidence="1">The sequence shown here is derived from an EMBL/GenBank/DDBJ whole genome shotgun (WGS) entry which is preliminary data.</text>
</comment>
<gene>
    <name evidence="1" type="ORF">N3K66_006246</name>
</gene>
<sequence>MMMMLASLAALGGVALALPARTQIQAVDMLGAMTRDDLVNADGDCPASIYIFARGSTESGNLGSLGPQTSDVLESALDSIWIQGVGGAYDAALEDNLLPDGTSPEAIEEMKGLLQLADSTCPDAKIISGGYSQGAALAAAAIRDIDASIRDKIVGTVLFGYTKNQQNDGQIPNYPADRLKVFCNEGDLVCEGSLIVAAPHLAYGPDASGPAPEFLIGKVNGM</sequence>
<dbReference type="Proteomes" id="UP001163324">
    <property type="component" value="Chromosome 5"/>
</dbReference>
<name>A0ACC0V0V8_9HYPO</name>
<reference evidence="1" key="1">
    <citation type="submission" date="2022-10" db="EMBL/GenBank/DDBJ databases">
        <title>Complete Genome of Trichothecium roseum strain YXFP-22015, a Plant Pathogen Isolated from Citrus.</title>
        <authorList>
            <person name="Wang Y."/>
            <person name="Zhu L."/>
        </authorList>
    </citation>
    <scope>NUCLEOTIDE SEQUENCE</scope>
    <source>
        <strain evidence="1">YXFP-22015</strain>
    </source>
</reference>
<dbReference type="EMBL" id="CM047944">
    <property type="protein sequence ID" value="KAI9899785.1"/>
    <property type="molecule type" value="Genomic_DNA"/>
</dbReference>
<organism evidence="1 2">
    <name type="scientific">Trichothecium roseum</name>
    <dbReference type="NCBI Taxonomy" id="47278"/>
    <lineage>
        <taxon>Eukaryota</taxon>
        <taxon>Fungi</taxon>
        <taxon>Dikarya</taxon>
        <taxon>Ascomycota</taxon>
        <taxon>Pezizomycotina</taxon>
        <taxon>Sordariomycetes</taxon>
        <taxon>Hypocreomycetidae</taxon>
        <taxon>Hypocreales</taxon>
        <taxon>Hypocreales incertae sedis</taxon>
        <taxon>Trichothecium</taxon>
    </lineage>
</organism>